<comment type="caution">
    <text evidence="1">The sequence shown here is derived from an EMBL/GenBank/DDBJ whole genome shotgun (WGS) entry which is preliminary data.</text>
</comment>
<proteinExistence type="predicted"/>
<sequence length="47" mass="5439">MEEKQIFLSEEDFRQVQQILDEPATTTKLQKLFDGESPFGKPFSFAS</sequence>
<protein>
    <submittedName>
        <fullName evidence="1">Uncharacterized protein</fullName>
    </submittedName>
</protein>
<gene>
    <name evidence="1" type="ORF">H0193_06625</name>
</gene>
<organism evidence="1 2">
    <name type="scientific">Corynebacterium haemomassiliense</name>
    <dbReference type="NCBI Taxonomy" id="2754726"/>
    <lineage>
        <taxon>Bacteria</taxon>
        <taxon>Bacillati</taxon>
        <taxon>Actinomycetota</taxon>
        <taxon>Actinomycetes</taxon>
        <taxon>Mycobacteriales</taxon>
        <taxon>Corynebacteriaceae</taxon>
        <taxon>Corynebacterium</taxon>
    </lineage>
</organism>
<dbReference type="Proteomes" id="UP000523682">
    <property type="component" value="Unassembled WGS sequence"/>
</dbReference>
<name>A0A7W2EB58_9CORY</name>
<dbReference type="EMBL" id="JACDTZ010000001">
    <property type="protein sequence ID" value="MBA5244481.1"/>
    <property type="molecule type" value="Genomic_DNA"/>
</dbReference>
<dbReference type="RefSeq" id="WP_181889097.1">
    <property type="nucleotide sequence ID" value="NZ_JACDTZ010000001.1"/>
</dbReference>
<reference evidence="1 2" key="1">
    <citation type="submission" date="2020-07" db="EMBL/GenBank/DDBJ databases">
        <title>Draft genome and description of Corynebacterium haemomassiliense strain Marseile-Q3615 sp. nov.</title>
        <authorList>
            <person name="Boxberger M."/>
            <person name="La Scola B."/>
        </authorList>
    </citation>
    <scope>NUCLEOTIDE SEQUENCE [LARGE SCALE GENOMIC DNA]</scope>
    <source>
        <strain evidence="1 2">Marseille-Q3615</strain>
    </source>
</reference>
<evidence type="ECO:0000313" key="1">
    <source>
        <dbReference type="EMBL" id="MBA5244481.1"/>
    </source>
</evidence>
<dbReference type="AlphaFoldDB" id="A0A7W2EB58"/>
<evidence type="ECO:0000313" key="2">
    <source>
        <dbReference type="Proteomes" id="UP000523682"/>
    </source>
</evidence>
<accession>A0A7W2EB58</accession>
<keyword evidence="2" id="KW-1185">Reference proteome</keyword>